<comment type="caution">
    <text evidence="2">The sequence shown here is derived from an EMBL/GenBank/DDBJ whole genome shotgun (WGS) entry which is preliminary data.</text>
</comment>
<proteinExistence type="predicted"/>
<gene>
    <name evidence="2" type="ORF">LNINA_LOCUS10998</name>
</gene>
<protein>
    <submittedName>
        <fullName evidence="2">Uncharacterized protein</fullName>
    </submittedName>
</protein>
<evidence type="ECO:0000256" key="1">
    <source>
        <dbReference type="SAM" id="MobiDB-lite"/>
    </source>
</evidence>
<dbReference type="Proteomes" id="UP001497472">
    <property type="component" value="Unassembled WGS sequence"/>
</dbReference>
<name>A0AAV1JRD7_9NEOP</name>
<feature type="region of interest" description="Disordered" evidence="1">
    <location>
        <begin position="1"/>
        <end position="22"/>
    </location>
</feature>
<organism evidence="2 3">
    <name type="scientific">Leptosia nina</name>
    <dbReference type="NCBI Taxonomy" id="320188"/>
    <lineage>
        <taxon>Eukaryota</taxon>
        <taxon>Metazoa</taxon>
        <taxon>Ecdysozoa</taxon>
        <taxon>Arthropoda</taxon>
        <taxon>Hexapoda</taxon>
        <taxon>Insecta</taxon>
        <taxon>Pterygota</taxon>
        <taxon>Neoptera</taxon>
        <taxon>Endopterygota</taxon>
        <taxon>Lepidoptera</taxon>
        <taxon>Glossata</taxon>
        <taxon>Ditrysia</taxon>
        <taxon>Papilionoidea</taxon>
        <taxon>Pieridae</taxon>
        <taxon>Pierinae</taxon>
        <taxon>Leptosia</taxon>
    </lineage>
</organism>
<reference evidence="2 3" key="1">
    <citation type="submission" date="2023-11" db="EMBL/GenBank/DDBJ databases">
        <authorList>
            <person name="Okamura Y."/>
        </authorList>
    </citation>
    <scope>NUCLEOTIDE SEQUENCE [LARGE SCALE GENOMIC DNA]</scope>
</reference>
<sequence>MSAFAKPADDPAGAVKSAADPSALTKAADPKALTNAADPKKLGGGANILDGAVNTIKGFTGGFFGF</sequence>
<evidence type="ECO:0000313" key="3">
    <source>
        <dbReference type="Proteomes" id="UP001497472"/>
    </source>
</evidence>
<dbReference type="EMBL" id="CAVLEF010000132">
    <property type="protein sequence ID" value="CAK1551902.1"/>
    <property type="molecule type" value="Genomic_DNA"/>
</dbReference>
<accession>A0AAV1JRD7</accession>
<evidence type="ECO:0000313" key="2">
    <source>
        <dbReference type="EMBL" id="CAK1551902.1"/>
    </source>
</evidence>
<keyword evidence="3" id="KW-1185">Reference proteome</keyword>
<dbReference type="AlphaFoldDB" id="A0AAV1JRD7"/>